<dbReference type="EMBL" id="JBBPBM010000088">
    <property type="protein sequence ID" value="KAK8510206.1"/>
    <property type="molecule type" value="Genomic_DNA"/>
</dbReference>
<organism evidence="1 2">
    <name type="scientific">Hibiscus sabdariffa</name>
    <name type="common">roselle</name>
    <dbReference type="NCBI Taxonomy" id="183260"/>
    <lineage>
        <taxon>Eukaryota</taxon>
        <taxon>Viridiplantae</taxon>
        <taxon>Streptophyta</taxon>
        <taxon>Embryophyta</taxon>
        <taxon>Tracheophyta</taxon>
        <taxon>Spermatophyta</taxon>
        <taxon>Magnoliopsida</taxon>
        <taxon>eudicotyledons</taxon>
        <taxon>Gunneridae</taxon>
        <taxon>Pentapetalae</taxon>
        <taxon>rosids</taxon>
        <taxon>malvids</taxon>
        <taxon>Malvales</taxon>
        <taxon>Malvaceae</taxon>
        <taxon>Malvoideae</taxon>
        <taxon>Hibiscus</taxon>
    </lineage>
</organism>
<accession>A0ABR2BT44</accession>
<sequence length="136" mass="15463">MILPIEKDSRGKWMPNWKGPYVVTKAFSEEALILAEIDGKEFQNPVNPDSVKKIAGLVSSWPSSVDRVKTFIFPASRRGECQVILVETVSSKPSSVDRVKTFIFPTSRMEECRVISAEHDNLPTFSYLQDRSRKTR</sequence>
<evidence type="ECO:0000313" key="2">
    <source>
        <dbReference type="Proteomes" id="UP001472677"/>
    </source>
</evidence>
<gene>
    <name evidence="1" type="ORF">V6N12_008080</name>
</gene>
<evidence type="ECO:0000313" key="1">
    <source>
        <dbReference type="EMBL" id="KAK8510206.1"/>
    </source>
</evidence>
<comment type="caution">
    <text evidence="1">The sequence shown here is derived from an EMBL/GenBank/DDBJ whole genome shotgun (WGS) entry which is preliminary data.</text>
</comment>
<name>A0ABR2BT44_9ROSI</name>
<dbReference type="Proteomes" id="UP001472677">
    <property type="component" value="Unassembled WGS sequence"/>
</dbReference>
<keyword evidence="2" id="KW-1185">Reference proteome</keyword>
<protein>
    <submittedName>
        <fullName evidence="1">Uncharacterized protein</fullName>
    </submittedName>
</protein>
<reference evidence="1 2" key="1">
    <citation type="journal article" date="2024" name="G3 (Bethesda)">
        <title>Genome assembly of Hibiscus sabdariffa L. provides insights into metabolisms of medicinal natural products.</title>
        <authorList>
            <person name="Kim T."/>
        </authorList>
    </citation>
    <scope>NUCLEOTIDE SEQUENCE [LARGE SCALE GENOMIC DNA]</scope>
    <source>
        <strain evidence="1">TK-2024</strain>
        <tissue evidence="1">Old leaves</tissue>
    </source>
</reference>
<proteinExistence type="predicted"/>